<comment type="caution">
    <text evidence="21">The sequence shown here is derived from an EMBL/GenBank/DDBJ whole genome shotgun (WGS) entry which is preliminary data.</text>
</comment>
<evidence type="ECO:0000256" key="9">
    <source>
        <dbReference type="ARBA" id="ARBA00022630"/>
    </source>
</evidence>
<dbReference type="InterPro" id="IPR011601">
    <property type="entry name" value="MurB_C"/>
</dbReference>
<evidence type="ECO:0000256" key="6">
    <source>
        <dbReference type="ARBA" id="ARBA00015188"/>
    </source>
</evidence>
<dbReference type="Pfam" id="PF02873">
    <property type="entry name" value="MurB_C"/>
    <property type="match status" value="1"/>
</dbReference>
<evidence type="ECO:0000256" key="12">
    <source>
        <dbReference type="ARBA" id="ARBA00022960"/>
    </source>
</evidence>
<dbReference type="NCBIfam" id="TIGR00179">
    <property type="entry name" value="murB"/>
    <property type="match status" value="1"/>
</dbReference>
<dbReference type="GO" id="GO:0008762">
    <property type="term" value="F:UDP-N-acetylmuramate dehydrogenase activity"/>
    <property type="evidence" value="ECO:0007669"/>
    <property type="project" value="UniProtKB-UniRule"/>
</dbReference>
<evidence type="ECO:0000256" key="16">
    <source>
        <dbReference type="ARBA" id="ARBA00023316"/>
    </source>
</evidence>
<dbReference type="InterPro" id="IPR016169">
    <property type="entry name" value="FAD-bd_PCMH_sub2"/>
</dbReference>
<evidence type="ECO:0000313" key="21">
    <source>
        <dbReference type="EMBL" id="TLD96043.1"/>
    </source>
</evidence>
<feature type="active site" evidence="19">
    <location>
        <position position="262"/>
    </location>
</feature>
<evidence type="ECO:0000256" key="1">
    <source>
        <dbReference type="ARBA" id="ARBA00001974"/>
    </source>
</evidence>
<comment type="subcellular location">
    <subcellularLocation>
        <location evidence="3 19">Cytoplasm</location>
    </subcellularLocation>
</comment>
<keyword evidence="15 19" id="KW-0131">Cell cycle</keyword>
<evidence type="ECO:0000256" key="2">
    <source>
        <dbReference type="ARBA" id="ARBA00003921"/>
    </source>
</evidence>
<keyword evidence="14 19" id="KW-0560">Oxidoreductase</keyword>
<dbReference type="SUPFAM" id="SSF56194">
    <property type="entry name" value="Uridine diphospho-N-Acetylenolpyruvylglucosamine reductase, MurB, C-terminal domain"/>
    <property type="match status" value="1"/>
</dbReference>
<dbReference type="InterPro" id="IPR036318">
    <property type="entry name" value="FAD-bd_PCMH-like_sf"/>
</dbReference>
<feature type="active site" description="Proton donor" evidence="19">
    <location>
        <position position="192"/>
    </location>
</feature>
<organism evidence="21 22">
    <name type="scientific">Helicobacter jaachi</name>
    <dbReference type="NCBI Taxonomy" id="1677920"/>
    <lineage>
        <taxon>Bacteria</taxon>
        <taxon>Pseudomonadati</taxon>
        <taxon>Campylobacterota</taxon>
        <taxon>Epsilonproteobacteria</taxon>
        <taxon>Campylobacterales</taxon>
        <taxon>Helicobacteraceae</taxon>
        <taxon>Helicobacter</taxon>
    </lineage>
</organism>
<dbReference type="Gene3D" id="3.30.465.10">
    <property type="match status" value="1"/>
</dbReference>
<dbReference type="RefSeq" id="WP_034353557.1">
    <property type="nucleotide sequence ID" value="NZ_JRPR02000006.1"/>
</dbReference>
<protein>
    <recommendedName>
        <fullName evidence="6 19">UDP-N-acetylenolpyruvoylglucosamine reductase</fullName>
        <ecNumber evidence="5 19">1.3.1.98</ecNumber>
    </recommendedName>
    <alternativeName>
        <fullName evidence="17 19">UDP-N-acetylmuramate dehydrogenase</fullName>
    </alternativeName>
</protein>
<feature type="domain" description="UDP-N-acetylenolpyruvoylglucosamine reductase C-terminal" evidence="20">
    <location>
        <begin position="181"/>
        <end position="266"/>
    </location>
</feature>
<dbReference type="PANTHER" id="PTHR21071:SF4">
    <property type="entry name" value="UDP-N-ACETYLENOLPYRUVOYLGLUCOSAMINE REDUCTASE"/>
    <property type="match status" value="1"/>
</dbReference>
<dbReference type="GO" id="GO:0050660">
    <property type="term" value="F:flavin adenine dinucleotide binding"/>
    <property type="evidence" value="ECO:0007669"/>
    <property type="project" value="InterPro"/>
</dbReference>
<dbReference type="STRING" id="1677920.LS71_03180"/>
<evidence type="ECO:0000256" key="10">
    <source>
        <dbReference type="ARBA" id="ARBA00022827"/>
    </source>
</evidence>
<keyword evidence="16 19" id="KW-0961">Cell wall biogenesis/degradation</keyword>
<evidence type="ECO:0000256" key="8">
    <source>
        <dbReference type="ARBA" id="ARBA00022618"/>
    </source>
</evidence>
<evidence type="ECO:0000256" key="18">
    <source>
        <dbReference type="ARBA" id="ARBA00048914"/>
    </source>
</evidence>
<keyword evidence="8 19" id="KW-0132">Cell division</keyword>
<dbReference type="SUPFAM" id="SSF56176">
    <property type="entry name" value="FAD-binding/transporter-associated domain-like"/>
    <property type="match status" value="1"/>
</dbReference>
<dbReference type="Proteomes" id="UP000029733">
    <property type="component" value="Unassembled WGS sequence"/>
</dbReference>
<dbReference type="OrthoDB" id="9804753at2"/>
<feature type="active site" evidence="19">
    <location>
        <position position="150"/>
    </location>
</feature>
<comment type="similarity">
    <text evidence="19">Belongs to the MurB family.</text>
</comment>
<gene>
    <name evidence="19" type="primary">murB</name>
    <name evidence="21" type="ORF">LS71_007300</name>
</gene>
<evidence type="ECO:0000313" key="22">
    <source>
        <dbReference type="Proteomes" id="UP000029733"/>
    </source>
</evidence>
<keyword evidence="10 19" id="KW-0274">FAD</keyword>
<dbReference type="UniPathway" id="UPA00219"/>
<proteinExistence type="inferred from homology"/>
<dbReference type="InterPro" id="IPR036635">
    <property type="entry name" value="MurB_C_sf"/>
</dbReference>
<evidence type="ECO:0000256" key="4">
    <source>
        <dbReference type="ARBA" id="ARBA00004752"/>
    </source>
</evidence>
<accession>A0A4U8T8V6</accession>
<comment type="cofactor">
    <cofactor evidence="1 19">
        <name>FAD</name>
        <dbReference type="ChEBI" id="CHEBI:57692"/>
    </cofactor>
</comment>
<dbReference type="EMBL" id="JRPR02000006">
    <property type="protein sequence ID" value="TLD96043.1"/>
    <property type="molecule type" value="Genomic_DNA"/>
</dbReference>
<dbReference type="GO" id="GO:0071555">
    <property type="term" value="P:cell wall organization"/>
    <property type="evidence" value="ECO:0007669"/>
    <property type="project" value="UniProtKB-KW"/>
</dbReference>
<dbReference type="EC" id="1.3.1.98" evidence="5 19"/>
<evidence type="ECO:0000256" key="17">
    <source>
        <dbReference type="ARBA" id="ARBA00031026"/>
    </source>
</evidence>
<dbReference type="NCBIfam" id="NF010479">
    <property type="entry name" value="PRK13904.1"/>
    <property type="match status" value="1"/>
</dbReference>
<reference evidence="21 22" key="1">
    <citation type="journal article" date="2014" name="Genome Announc.">
        <title>Draft genome sequences of eight enterohepatic helicobacter species isolated from both laboratory and wild rodents.</title>
        <authorList>
            <person name="Sheh A."/>
            <person name="Shen Z."/>
            <person name="Fox J.G."/>
        </authorList>
    </citation>
    <scope>NUCLEOTIDE SEQUENCE [LARGE SCALE GENOMIC DNA]</scope>
    <source>
        <strain evidence="21 22">MIT 09-6949</strain>
    </source>
</reference>
<dbReference type="PANTHER" id="PTHR21071">
    <property type="entry name" value="UDP-N-ACETYLENOLPYRUVOYLGLUCOSAMINE REDUCTASE"/>
    <property type="match status" value="1"/>
</dbReference>
<comment type="function">
    <text evidence="2 19">Cell wall formation.</text>
</comment>
<evidence type="ECO:0000259" key="20">
    <source>
        <dbReference type="Pfam" id="PF02873"/>
    </source>
</evidence>
<dbReference type="AlphaFoldDB" id="A0A4U8T8V6"/>
<evidence type="ECO:0000256" key="7">
    <source>
        <dbReference type="ARBA" id="ARBA00022490"/>
    </source>
</evidence>
<comment type="pathway">
    <text evidence="4 19">Cell wall biogenesis; peptidoglycan biosynthesis.</text>
</comment>
<keyword evidence="7 19" id="KW-0963">Cytoplasm</keyword>
<dbReference type="GO" id="GO:0008360">
    <property type="term" value="P:regulation of cell shape"/>
    <property type="evidence" value="ECO:0007669"/>
    <property type="project" value="UniProtKB-KW"/>
</dbReference>
<dbReference type="GO" id="GO:0009252">
    <property type="term" value="P:peptidoglycan biosynthetic process"/>
    <property type="evidence" value="ECO:0007669"/>
    <property type="project" value="UniProtKB-UniRule"/>
</dbReference>
<name>A0A4U8T8V6_9HELI</name>
<dbReference type="Gene3D" id="3.90.78.10">
    <property type="entry name" value="UDP-N-acetylenolpyruvoylglucosamine reductase, C-terminal domain"/>
    <property type="match status" value="1"/>
</dbReference>
<evidence type="ECO:0000256" key="3">
    <source>
        <dbReference type="ARBA" id="ARBA00004496"/>
    </source>
</evidence>
<evidence type="ECO:0000256" key="13">
    <source>
        <dbReference type="ARBA" id="ARBA00022984"/>
    </source>
</evidence>
<comment type="catalytic activity">
    <reaction evidence="18 19">
        <text>UDP-N-acetyl-alpha-D-muramate + NADP(+) = UDP-N-acetyl-3-O-(1-carboxyvinyl)-alpha-D-glucosamine + NADPH + H(+)</text>
        <dbReference type="Rhea" id="RHEA:12248"/>
        <dbReference type="ChEBI" id="CHEBI:15378"/>
        <dbReference type="ChEBI" id="CHEBI:57783"/>
        <dbReference type="ChEBI" id="CHEBI:58349"/>
        <dbReference type="ChEBI" id="CHEBI:68483"/>
        <dbReference type="ChEBI" id="CHEBI:70757"/>
        <dbReference type="EC" id="1.3.1.98"/>
    </reaction>
</comment>
<evidence type="ECO:0000256" key="15">
    <source>
        <dbReference type="ARBA" id="ARBA00023306"/>
    </source>
</evidence>
<evidence type="ECO:0000256" key="19">
    <source>
        <dbReference type="HAMAP-Rule" id="MF_00037"/>
    </source>
</evidence>
<keyword evidence="11 19" id="KW-0521">NADP</keyword>
<dbReference type="GO" id="GO:0051301">
    <property type="term" value="P:cell division"/>
    <property type="evidence" value="ECO:0007669"/>
    <property type="project" value="UniProtKB-KW"/>
</dbReference>
<dbReference type="InterPro" id="IPR003170">
    <property type="entry name" value="MurB"/>
</dbReference>
<evidence type="ECO:0000256" key="14">
    <source>
        <dbReference type="ARBA" id="ARBA00023002"/>
    </source>
</evidence>
<keyword evidence="9 19" id="KW-0285">Flavoprotein</keyword>
<evidence type="ECO:0000256" key="11">
    <source>
        <dbReference type="ARBA" id="ARBA00022857"/>
    </source>
</evidence>
<keyword evidence="13 19" id="KW-0573">Peptidoglycan synthesis</keyword>
<keyword evidence="22" id="KW-1185">Reference proteome</keyword>
<dbReference type="HAMAP" id="MF_00037">
    <property type="entry name" value="MurB"/>
    <property type="match status" value="1"/>
</dbReference>
<dbReference type="GO" id="GO:0005829">
    <property type="term" value="C:cytosol"/>
    <property type="evidence" value="ECO:0007669"/>
    <property type="project" value="TreeGrafter"/>
</dbReference>
<sequence length="267" mass="29437">MQTRLINFATYSSLKIGSTLEVSLIQTLQDATFAHLQNLTIIGQANNLLISPTAQHLAMLDKNFAYIKDCYEDSQHLIEIGGAYSSGRIFHYFKAHNLSGAEFLQALPGSLGGLVKMNAGMKRYEIKQLIHSVNINGEWHNIESIPMNYRDSGINGVILAARFYKNIGFNDELQKMFNVLRKAHPKEPSCGSCFKNPKGDFAGRLLESVGLKGYSIGDAAFSQKHANFLINKGNATFADAISLIELAKKRVFEASGITLACEVCIVQ</sequence>
<evidence type="ECO:0000256" key="5">
    <source>
        <dbReference type="ARBA" id="ARBA00012518"/>
    </source>
</evidence>
<keyword evidence="12 19" id="KW-0133">Cell shape</keyword>